<keyword evidence="2" id="KW-1185">Reference proteome</keyword>
<organism evidence="1 2">
    <name type="scientific">Spiroplasma eriocheiris</name>
    <dbReference type="NCBI Taxonomy" id="315358"/>
    <lineage>
        <taxon>Bacteria</taxon>
        <taxon>Bacillati</taxon>
        <taxon>Mycoplasmatota</taxon>
        <taxon>Mollicutes</taxon>
        <taxon>Entomoplasmatales</taxon>
        <taxon>Spiroplasmataceae</taxon>
        <taxon>Spiroplasma</taxon>
    </lineage>
</organism>
<reference evidence="1 2" key="1">
    <citation type="journal article" date="2015" name="Genome Biol. Evol.">
        <title>Found and Lost: The Fates of Horizontally Acquired Genes in Arthropod-Symbiotic Spiroplasma.</title>
        <authorList>
            <person name="Lo W.S."/>
            <person name="Gasparich G.E."/>
            <person name="Kuo C.H."/>
        </authorList>
    </citation>
    <scope>NUCLEOTIDE SEQUENCE [LARGE SCALE GENOMIC DNA]</scope>
    <source>
        <strain evidence="2">TDA-040725-5</strain>
    </source>
</reference>
<name>A0A0H3XL29_9MOLU</name>
<proteinExistence type="predicted"/>
<sequence>MLQVSNKKVIDYWNDDNSYIEPAKRPTSIMKEPTVEPLHDNKRKIENNVESWDDYYNYSATLIDDKVNGSDYDELATDDVITPLRNFKDVEINQSEELGELDDLNLGNKNRFVNDDETNYNKPQPILNVNEMHERWKANKQNSVQARLNFLRNRSQEPKIEGRRKYSFLVPESLADIIKKPTPVVIDATPTAGGDEVFTQRRFFNNPNLIKKVQSQDEENIATGEEKTNSFNEQENSVNPSLQNILQAAKQNMAEVNKEAIFISDDDFLDPDHLTPAQRLKLLKAANDPNDQQRKQILQMKLNRGVMGSLSQVVKERLQKLENGELELVEDANENDDNKK</sequence>
<protein>
    <submittedName>
        <fullName evidence="1">Uncharacterized protein</fullName>
    </submittedName>
</protein>
<dbReference type="PATRIC" id="fig|743698.3.peg.618"/>
<dbReference type="KEGG" id="seri:SERIO_v1c06180"/>
<reference evidence="2" key="2">
    <citation type="submission" date="2015-06" db="EMBL/GenBank/DDBJ databases">
        <title>Complete genome sequence of Spiroplasma eriocheiris TDA-040725-5 (DSM 21848).</title>
        <authorList>
            <person name="Lo W.-S."/>
            <person name="Kuo C.-H."/>
        </authorList>
    </citation>
    <scope>NUCLEOTIDE SEQUENCE [LARGE SCALE GENOMIC DNA]</scope>
    <source>
        <strain evidence="2">TDA-040725-5</strain>
    </source>
</reference>
<dbReference type="EMBL" id="CP011856">
    <property type="protein sequence ID" value="AKM54189.1"/>
    <property type="molecule type" value="Genomic_DNA"/>
</dbReference>
<dbReference type="AlphaFoldDB" id="A0A0H3XL29"/>
<evidence type="ECO:0000313" key="2">
    <source>
        <dbReference type="Proteomes" id="UP000035661"/>
    </source>
</evidence>
<accession>A0A0H3XL29</accession>
<evidence type="ECO:0000313" key="1">
    <source>
        <dbReference type="EMBL" id="AKM54189.1"/>
    </source>
</evidence>
<dbReference type="Proteomes" id="UP000035661">
    <property type="component" value="Chromosome"/>
</dbReference>
<gene>
    <name evidence="1" type="ORF">SERIO_v1c06180</name>
</gene>